<dbReference type="CDD" id="cd11393">
    <property type="entry name" value="bHLH_AtbHLH_like"/>
    <property type="match status" value="1"/>
</dbReference>
<dbReference type="Gene3D" id="4.10.280.10">
    <property type="entry name" value="Helix-loop-helix DNA-binding domain"/>
    <property type="match status" value="1"/>
</dbReference>
<evidence type="ECO:0000259" key="7">
    <source>
        <dbReference type="PROSITE" id="PS50888"/>
    </source>
</evidence>
<evidence type="ECO:0000256" key="5">
    <source>
        <dbReference type="ARBA" id="ARBA00023242"/>
    </source>
</evidence>
<feature type="region of interest" description="Disordered" evidence="6">
    <location>
        <begin position="261"/>
        <end position="290"/>
    </location>
</feature>
<comment type="subcellular location">
    <subcellularLocation>
        <location evidence="1">Nucleus</location>
    </subcellularLocation>
</comment>
<feature type="compositionally biased region" description="Basic and acidic residues" evidence="6">
    <location>
        <begin position="261"/>
        <end position="274"/>
    </location>
</feature>
<evidence type="ECO:0000313" key="9">
    <source>
        <dbReference type="Proteomes" id="UP001370490"/>
    </source>
</evidence>
<dbReference type="InterPro" id="IPR036638">
    <property type="entry name" value="HLH_DNA-bd_sf"/>
</dbReference>
<feature type="compositionally biased region" description="Polar residues" evidence="6">
    <location>
        <begin position="1"/>
        <end position="16"/>
    </location>
</feature>
<gene>
    <name evidence="8" type="ORF">RJ641_027248</name>
</gene>
<keyword evidence="9" id="KW-1185">Reference proteome</keyword>
<evidence type="ECO:0000256" key="2">
    <source>
        <dbReference type="ARBA" id="ARBA00023015"/>
    </source>
</evidence>
<comment type="caution">
    <text evidence="8">The sequence shown here is derived from an EMBL/GenBank/DDBJ whole genome shotgun (WGS) entry which is preliminary data.</text>
</comment>
<dbReference type="GO" id="GO:0000978">
    <property type="term" value="F:RNA polymerase II cis-regulatory region sequence-specific DNA binding"/>
    <property type="evidence" value="ECO:0007669"/>
    <property type="project" value="TreeGrafter"/>
</dbReference>
<accession>A0AAN8W535</accession>
<dbReference type="PANTHER" id="PTHR16223">
    <property type="entry name" value="TRANSCRIPTION FACTOR BHLH83-RELATED"/>
    <property type="match status" value="1"/>
</dbReference>
<keyword evidence="5" id="KW-0539">Nucleus</keyword>
<proteinExistence type="predicted"/>
<dbReference type="AlphaFoldDB" id="A0AAN8W535"/>
<dbReference type="Proteomes" id="UP001370490">
    <property type="component" value="Unassembled WGS sequence"/>
</dbReference>
<name>A0AAN8W535_9MAGN</name>
<feature type="region of interest" description="Disordered" evidence="6">
    <location>
        <begin position="1"/>
        <end position="38"/>
    </location>
</feature>
<sequence>MYSSSGIESQIPSKDMNSLFSSSFKSSEEEETEKNRENLLDSDAQHHQQMNQRQPNSGLLRFRSAPSSFMSNLKGWNENFGNPRCSSPEAERLIARFASRGGDIESDFGYSSYNDLEKKSVGYSSALPPRIPAQLFGSDHAALDTCPFKGMNSMAMDEGKSVSSTCSNLVRQNSSPAGLFSNINVRNGYATMRSARNTRVANGSNGLPSFLGQPLSRICENGDENICASSPEKFENNNFGNQFYGPGFSYGSWNDSPHFAEDISGMKRDRDGDGKLYSSSNASGTQNKEAGNRLNLSHHLSLPKSQAETIAMEKFLQFQDSVPCKIRAKRGCATHPRSIAERVRRTRISERMRKLQELVPNMDKQTSTADMLDLAVEYIKDLQKQYKTLSESRAKCKCLGMQKSLTDQTV</sequence>
<keyword evidence="3" id="KW-0238">DNA-binding</keyword>
<evidence type="ECO:0000313" key="8">
    <source>
        <dbReference type="EMBL" id="KAK6941871.1"/>
    </source>
</evidence>
<evidence type="ECO:0000256" key="1">
    <source>
        <dbReference type="ARBA" id="ARBA00004123"/>
    </source>
</evidence>
<dbReference type="Pfam" id="PF00010">
    <property type="entry name" value="HLH"/>
    <property type="match status" value="1"/>
</dbReference>
<feature type="domain" description="BHLH" evidence="7">
    <location>
        <begin position="332"/>
        <end position="382"/>
    </location>
</feature>
<feature type="compositionally biased region" description="Polar residues" evidence="6">
    <location>
        <begin position="277"/>
        <end position="289"/>
    </location>
</feature>
<dbReference type="GO" id="GO:0005634">
    <property type="term" value="C:nucleus"/>
    <property type="evidence" value="ECO:0007669"/>
    <property type="project" value="UniProtKB-SubCell"/>
</dbReference>
<protein>
    <submittedName>
        <fullName evidence="8">Myc-type, basic helix-loop-helix (BHLH) domain</fullName>
    </submittedName>
</protein>
<evidence type="ECO:0000256" key="6">
    <source>
        <dbReference type="SAM" id="MobiDB-lite"/>
    </source>
</evidence>
<dbReference type="SMART" id="SM00353">
    <property type="entry name" value="HLH"/>
    <property type="match status" value="1"/>
</dbReference>
<dbReference type="EMBL" id="JBAMMX010000004">
    <property type="protein sequence ID" value="KAK6941871.1"/>
    <property type="molecule type" value="Genomic_DNA"/>
</dbReference>
<keyword evidence="4" id="KW-0804">Transcription</keyword>
<dbReference type="FunFam" id="4.10.280.10:FF:000021">
    <property type="entry name" value="Transcription factor bHLH130 family"/>
    <property type="match status" value="1"/>
</dbReference>
<evidence type="ECO:0000256" key="3">
    <source>
        <dbReference type="ARBA" id="ARBA00023125"/>
    </source>
</evidence>
<evidence type="ECO:0000256" key="4">
    <source>
        <dbReference type="ARBA" id="ARBA00023163"/>
    </source>
</evidence>
<dbReference type="PANTHER" id="PTHR16223:SF125">
    <property type="entry name" value="OS08G0506700 PROTEIN"/>
    <property type="match status" value="1"/>
</dbReference>
<dbReference type="SUPFAM" id="SSF47459">
    <property type="entry name" value="HLH, helix-loop-helix DNA-binding domain"/>
    <property type="match status" value="1"/>
</dbReference>
<dbReference type="InterPro" id="IPR045843">
    <property type="entry name" value="IND-like"/>
</dbReference>
<dbReference type="GO" id="GO:0046983">
    <property type="term" value="F:protein dimerization activity"/>
    <property type="evidence" value="ECO:0007669"/>
    <property type="project" value="InterPro"/>
</dbReference>
<dbReference type="InterPro" id="IPR011598">
    <property type="entry name" value="bHLH_dom"/>
</dbReference>
<organism evidence="8 9">
    <name type="scientific">Dillenia turbinata</name>
    <dbReference type="NCBI Taxonomy" id="194707"/>
    <lineage>
        <taxon>Eukaryota</taxon>
        <taxon>Viridiplantae</taxon>
        <taxon>Streptophyta</taxon>
        <taxon>Embryophyta</taxon>
        <taxon>Tracheophyta</taxon>
        <taxon>Spermatophyta</taxon>
        <taxon>Magnoliopsida</taxon>
        <taxon>eudicotyledons</taxon>
        <taxon>Gunneridae</taxon>
        <taxon>Pentapetalae</taxon>
        <taxon>Dilleniales</taxon>
        <taxon>Dilleniaceae</taxon>
        <taxon>Dillenia</taxon>
    </lineage>
</organism>
<dbReference type="PROSITE" id="PS50888">
    <property type="entry name" value="BHLH"/>
    <property type="match status" value="1"/>
</dbReference>
<reference evidence="8 9" key="1">
    <citation type="submission" date="2023-12" db="EMBL/GenBank/DDBJ databases">
        <title>A high-quality genome assembly for Dillenia turbinata (Dilleniales).</title>
        <authorList>
            <person name="Chanderbali A."/>
        </authorList>
    </citation>
    <scope>NUCLEOTIDE SEQUENCE [LARGE SCALE GENOMIC DNA]</scope>
    <source>
        <strain evidence="8">LSX21</strain>
        <tissue evidence="8">Leaf</tissue>
    </source>
</reference>
<keyword evidence="2" id="KW-0805">Transcription regulation</keyword>
<dbReference type="GO" id="GO:0000981">
    <property type="term" value="F:DNA-binding transcription factor activity, RNA polymerase II-specific"/>
    <property type="evidence" value="ECO:0007669"/>
    <property type="project" value="TreeGrafter"/>
</dbReference>
<dbReference type="InterPro" id="IPR045239">
    <property type="entry name" value="bHLH95_bHLH"/>
</dbReference>